<protein>
    <recommendedName>
        <fullName evidence="3">Toxin</fullName>
    </recommendedName>
</protein>
<dbReference type="EMBL" id="SROY01000004">
    <property type="protein sequence ID" value="TLX21369.1"/>
    <property type="molecule type" value="Genomic_DNA"/>
</dbReference>
<comment type="similarity">
    <text evidence="1 3">Belongs to the RelE toxin family.</text>
</comment>
<dbReference type="Proteomes" id="UP000308508">
    <property type="component" value="Unassembled WGS sequence"/>
</dbReference>
<dbReference type="PANTHER" id="PTHR33755">
    <property type="entry name" value="TOXIN PARE1-RELATED"/>
    <property type="match status" value="1"/>
</dbReference>
<evidence type="ECO:0000256" key="3">
    <source>
        <dbReference type="PIRNR" id="PIRNR029218"/>
    </source>
</evidence>
<dbReference type="InterPro" id="IPR028344">
    <property type="entry name" value="ParE1/4"/>
</dbReference>
<name>A0A5R9PCY1_9GAMM</name>
<dbReference type="Pfam" id="PF05016">
    <property type="entry name" value="ParE_toxin"/>
    <property type="match status" value="1"/>
</dbReference>
<dbReference type="PANTHER" id="PTHR33755:SF9">
    <property type="entry name" value="TOXIN PARE1"/>
    <property type="match status" value="1"/>
</dbReference>
<dbReference type="PIRSF" id="PIRSF029218">
    <property type="entry name" value="ParE"/>
    <property type="match status" value="1"/>
</dbReference>
<reference evidence="4 5" key="1">
    <citation type="submission" date="2019-04" db="EMBL/GenBank/DDBJ databases">
        <authorList>
            <person name="Grouzdev D.S."/>
            <person name="Nazina T.N."/>
        </authorList>
    </citation>
    <scope>NUCLEOTIDE SEQUENCE [LARGE SCALE GENOMIC DNA]</scope>
    <source>
        <strain evidence="4 5">SHC 3-19</strain>
    </source>
</reference>
<dbReference type="InterPro" id="IPR007712">
    <property type="entry name" value="RelE/ParE_toxin"/>
</dbReference>
<dbReference type="Gene3D" id="3.30.2310.20">
    <property type="entry name" value="RelE-like"/>
    <property type="match status" value="1"/>
</dbReference>
<organism evidence="4 5">
    <name type="scientific">Thermomonas fusca</name>
    <dbReference type="NCBI Taxonomy" id="215690"/>
    <lineage>
        <taxon>Bacteria</taxon>
        <taxon>Pseudomonadati</taxon>
        <taxon>Pseudomonadota</taxon>
        <taxon>Gammaproteobacteria</taxon>
        <taxon>Lysobacterales</taxon>
        <taxon>Lysobacteraceae</taxon>
        <taxon>Thermomonas</taxon>
    </lineage>
</organism>
<dbReference type="AlphaFoldDB" id="A0A5R9PCY1"/>
<gene>
    <name evidence="4" type="ORF">E5S66_10545</name>
</gene>
<evidence type="ECO:0000256" key="2">
    <source>
        <dbReference type="ARBA" id="ARBA00022649"/>
    </source>
</evidence>
<proteinExistence type="inferred from homology"/>
<keyword evidence="5" id="KW-1185">Reference proteome</keyword>
<accession>A0A5R9PCY1</accession>
<dbReference type="InterPro" id="IPR051803">
    <property type="entry name" value="TA_system_RelE-like_toxin"/>
</dbReference>
<dbReference type="InterPro" id="IPR035093">
    <property type="entry name" value="RelE/ParE_toxin_dom_sf"/>
</dbReference>
<comment type="caution">
    <text evidence="4">The sequence shown here is derived from an EMBL/GenBank/DDBJ whole genome shotgun (WGS) entry which is preliminary data.</text>
</comment>
<keyword evidence="2" id="KW-1277">Toxin-antitoxin system</keyword>
<evidence type="ECO:0000313" key="4">
    <source>
        <dbReference type="EMBL" id="TLX21369.1"/>
    </source>
</evidence>
<evidence type="ECO:0000256" key="1">
    <source>
        <dbReference type="ARBA" id="ARBA00006226"/>
    </source>
</evidence>
<sequence length="99" mass="11108">MTAFDLTRAAQDDLKAIARQTQAQWGQLQRNRYLHEMDQLFGSLAGNPAMGRACDEVRAGYRKFPHGGHVIYYQQLAGYGILIVRILHASMDANTQLDA</sequence>
<dbReference type="RefSeq" id="WP_138349167.1">
    <property type="nucleotide sequence ID" value="NZ_SROY01000004.1"/>
</dbReference>
<evidence type="ECO:0000313" key="5">
    <source>
        <dbReference type="Proteomes" id="UP000308508"/>
    </source>
</evidence>